<organism evidence="1 2">
    <name type="scientific">Vibrio aestuarianus</name>
    <dbReference type="NCBI Taxonomy" id="28171"/>
    <lineage>
        <taxon>Bacteria</taxon>
        <taxon>Pseudomonadati</taxon>
        <taxon>Pseudomonadota</taxon>
        <taxon>Gammaproteobacteria</taxon>
        <taxon>Vibrionales</taxon>
        <taxon>Vibrionaceae</taxon>
        <taxon>Vibrio</taxon>
    </lineage>
</organism>
<dbReference type="Proteomes" id="UP001152658">
    <property type="component" value="Unassembled WGS sequence"/>
</dbReference>
<comment type="caution">
    <text evidence="1">The sequence shown here is derived from an EMBL/GenBank/DDBJ whole genome shotgun (WGS) entry which is preliminary data.</text>
</comment>
<keyword evidence="2" id="KW-1185">Reference proteome</keyword>
<protein>
    <submittedName>
        <fullName evidence="1">Uncharacterized protein</fullName>
    </submittedName>
</protein>
<dbReference type="EMBL" id="CALYLK010000002">
    <property type="protein sequence ID" value="CAH8195540.1"/>
    <property type="molecule type" value="Genomic_DNA"/>
</dbReference>
<name>A0ABM9FJG5_9VIBR</name>
<accession>A0ABM9FJG5</accession>
<evidence type="ECO:0000313" key="2">
    <source>
        <dbReference type="Proteomes" id="UP001152658"/>
    </source>
</evidence>
<gene>
    <name evidence="1" type="ORF">VAE063_1010038</name>
</gene>
<evidence type="ECO:0000313" key="1">
    <source>
        <dbReference type="EMBL" id="CAH8195540.1"/>
    </source>
</evidence>
<sequence>MLDPKAVNMTLSELKSYKQVLFIKLHTQTLAYYPYRANFYSLVGVLGVSTNQA</sequence>
<dbReference type="RefSeq" id="WP_172639523.1">
    <property type="nucleotide sequence ID" value="NZ_CALYLA010000026.1"/>
</dbReference>
<proteinExistence type="predicted"/>
<reference evidence="1" key="1">
    <citation type="submission" date="2022-06" db="EMBL/GenBank/DDBJ databases">
        <authorList>
            <person name="Goudenege D."/>
            <person name="Le Roux F."/>
        </authorList>
    </citation>
    <scope>NUCLEOTIDE SEQUENCE</scope>
    <source>
        <strain evidence="1">12-063</strain>
    </source>
</reference>